<dbReference type="GO" id="GO:0006355">
    <property type="term" value="P:regulation of DNA-templated transcription"/>
    <property type="evidence" value="ECO:0007669"/>
    <property type="project" value="InterPro"/>
</dbReference>
<keyword evidence="1 3" id="KW-0479">Metal-binding</keyword>
<comment type="similarity">
    <text evidence="3">Belongs to the DNA gyrase inhibitor YacG family.</text>
</comment>
<dbReference type="Gene3D" id="3.30.50.10">
    <property type="entry name" value="Erythroid Transcription Factor GATA-1, subunit A"/>
    <property type="match status" value="1"/>
</dbReference>
<dbReference type="InterPro" id="IPR005584">
    <property type="entry name" value="DNA_gyrase_inhibitor_YacG"/>
</dbReference>
<evidence type="ECO:0000256" key="3">
    <source>
        <dbReference type="HAMAP-Rule" id="MF_00649"/>
    </source>
</evidence>
<dbReference type="OrthoDB" id="9809663at2"/>
<dbReference type="PANTHER" id="PTHR36150:SF1">
    <property type="entry name" value="DNA GYRASE INHIBITOR YACG"/>
    <property type="match status" value="1"/>
</dbReference>
<keyword evidence="5" id="KW-1185">Reference proteome</keyword>
<comment type="cofactor">
    <cofactor evidence="3">
        <name>Zn(2+)</name>
        <dbReference type="ChEBI" id="CHEBI:29105"/>
    </cofactor>
    <text evidence="3">Binds 1 zinc ion.</text>
</comment>
<dbReference type="Proteomes" id="UP000317909">
    <property type="component" value="Chromosome"/>
</dbReference>
<gene>
    <name evidence="3" type="primary">yacG</name>
    <name evidence="4" type="ORF">I41_21630</name>
</gene>
<dbReference type="Pfam" id="PF03884">
    <property type="entry name" value="YacG"/>
    <property type="match status" value="1"/>
</dbReference>
<comment type="subunit">
    <text evidence="3">Interacts with GyrB.</text>
</comment>
<dbReference type="KEGG" id="llh:I41_21630"/>
<accession>A0A517TX70</accession>
<keyword evidence="2 3" id="KW-0862">Zinc</keyword>
<proteinExistence type="inferred from homology"/>
<organism evidence="4 5">
    <name type="scientific">Lacipirellula limnantheis</name>
    <dbReference type="NCBI Taxonomy" id="2528024"/>
    <lineage>
        <taxon>Bacteria</taxon>
        <taxon>Pseudomonadati</taxon>
        <taxon>Planctomycetota</taxon>
        <taxon>Planctomycetia</taxon>
        <taxon>Pirellulales</taxon>
        <taxon>Lacipirellulaceae</taxon>
        <taxon>Lacipirellula</taxon>
    </lineage>
</organism>
<dbReference type="RefSeq" id="WP_145432481.1">
    <property type="nucleotide sequence ID" value="NZ_CP036339.1"/>
</dbReference>
<evidence type="ECO:0000256" key="2">
    <source>
        <dbReference type="ARBA" id="ARBA00022833"/>
    </source>
</evidence>
<dbReference type="PANTHER" id="PTHR36150">
    <property type="entry name" value="DNA GYRASE INHIBITOR YACG"/>
    <property type="match status" value="1"/>
</dbReference>
<dbReference type="GO" id="GO:0008657">
    <property type="term" value="F:DNA topoisomerase type II (double strand cut, ATP-hydrolyzing) inhibitor activity"/>
    <property type="evidence" value="ECO:0007669"/>
    <property type="project" value="UniProtKB-UniRule"/>
</dbReference>
<feature type="binding site" evidence="3">
    <location>
        <position position="6"/>
    </location>
    <ligand>
        <name>Zn(2+)</name>
        <dbReference type="ChEBI" id="CHEBI:29105"/>
    </ligand>
</feature>
<reference evidence="4 5" key="1">
    <citation type="submission" date="2019-02" db="EMBL/GenBank/DDBJ databases">
        <title>Deep-cultivation of Planctomycetes and their phenomic and genomic characterization uncovers novel biology.</title>
        <authorList>
            <person name="Wiegand S."/>
            <person name="Jogler M."/>
            <person name="Boedeker C."/>
            <person name="Pinto D."/>
            <person name="Vollmers J."/>
            <person name="Rivas-Marin E."/>
            <person name="Kohn T."/>
            <person name="Peeters S.H."/>
            <person name="Heuer A."/>
            <person name="Rast P."/>
            <person name="Oberbeckmann S."/>
            <person name="Bunk B."/>
            <person name="Jeske O."/>
            <person name="Meyerdierks A."/>
            <person name="Storesund J.E."/>
            <person name="Kallscheuer N."/>
            <person name="Luecker S."/>
            <person name="Lage O.M."/>
            <person name="Pohl T."/>
            <person name="Merkel B.J."/>
            <person name="Hornburger P."/>
            <person name="Mueller R.-W."/>
            <person name="Bruemmer F."/>
            <person name="Labrenz M."/>
            <person name="Spormann A.M."/>
            <person name="Op den Camp H."/>
            <person name="Overmann J."/>
            <person name="Amann R."/>
            <person name="Jetten M.S.M."/>
            <person name="Mascher T."/>
            <person name="Medema M.H."/>
            <person name="Devos D.P."/>
            <person name="Kaster A.-K."/>
            <person name="Ovreas L."/>
            <person name="Rohde M."/>
            <person name="Galperin M.Y."/>
            <person name="Jogler C."/>
        </authorList>
    </citation>
    <scope>NUCLEOTIDE SEQUENCE [LARGE SCALE GENOMIC DNA]</scope>
    <source>
        <strain evidence="4 5">I41</strain>
    </source>
</reference>
<feature type="binding site" evidence="3">
    <location>
        <position position="21"/>
    </location>
    <ligand>
        <name>Zn(2+)</name>
        <dbReference type="ChEBI" id="CHEBI:29105"/>
    </ligand>
</feature>
<dbReference type="SUPFAM" id="SSF57716">
    <property type="entry name" value="Glucocorticoid receptor-like (DNA-binding domain)"/>
    <property type="match status" value="1"/>
</dbReference>
<name>A0A517TX70_9BACT</name>
<evidence type="ECO:0000313" key="5">
    <source>
        <dbReference type="Proteomes" id="UP000317909"/>
    </source>
</evidence>
<dbReference type="InterPro" id="IPR013088">
    <property type="entry name" value="Znf_NHR/GATA"/>
</dbReference>
<dbReference type="GO" id="GO:0008270">
    <property type="term" value="F:zinc ion binding"/>
    <property type="evidence" value="ECO:0007669"/>
    <property type="project" value="UniProtKB-UniRule"/>
</dbReference>
<dbReference type="AlphaFoldDB" id="A0A517TX70"/>
<comment type="function">
    <text evidence="3">Inhibits all the catalytic activities of DNA gyrase by preventing its interaction with DNA. Acts by binding directly to the C-terminal domain of GyrB, which probably disrupts DNA binding by the gyrase.</text>
</comment>
<dbReference type="EMBL" id="CP036339">
    <property type="protein sequence ID" value="QDT72976.1"/>
    <property type="molecule type" value="Genomic_DNA"/>
</dbReference>
<evidence type="ECO:0000313" key="4">
    <source>
        <dbReference type="EMBL" id="QDT72976.1"/>
    </source>
</evidence>
<feature type="binding site" evidence="3">
    <location>
        <position position="25"/>
    </location>
    <ligand>
        <name>Zn(2+)</name>
        <dbReference type="ChEBI" id="CHEBI:29105"/>
    </ligand>
</feature>
<sequence>MRCPTCEREFHPAESTALPFCSDRCRLIDLGRWLDEGYAMPELTEVEDDQEFDSDD</sequence>
<evidence type="ECO:0000256" key="1">
    <source>
        <dbReference type="ARBA" id="ARBA00022723"/>
    </source>
</evidence>
<protein>
    <recommendedName>
        <fullName evidence="3">DNA gyrase inhibitor YacG</fullName>
    </recommendedName>
</protein>
<dbReference type="HAMAP" id="MF_00649">
    <property type="entry name" value="DNA_gyrase_inhibitor_YacG"/>
    <property type="match status" value="1"/>
</dbReference>
<feature type="binding site" evidence="3">
    <location>
        <position position="3"/>
    </location>
    <ligand>
        <name>Zn(2+)</name>
        <dbReference type="ChEBI" id="CHEBI:29105"/>
    </ligand>
</feature>